<comment type="caution">
    <text evidence="2">The sequence shown here is derived from an EMBL/GenBank/DDBJ whole genome shotgun (WGS) entry which is preliminary data.</text>
</comment>
<name>A0A645EK73_9ZZZZ</name>
<feature type="compositionally biased region" description="Basic and acidic residues" evidence="1">
    <location>
        <begin position="29"/>
        <end position="39"/>
    </location>
</feature>
<evidence type="ECO:0000313" key="2">
    <source>
        <dbReference type="EMBL" id="MPN01710.1"/>
    </source>
</evidence>
<dbReference type="EMBL" id="VSSQ01047702">
    <property type="protein sequence ID" value="MPN01710.1"/>
    <property type="molecule type" value="Genomic_DNA"/>
</dbReference>
<evidence type="ECO:0000256" key="1">
    <source>
        <dbReference type="SAM" id="MobiDB-lite"/>
    </source>
</evidence>
<reference evidence="2" key="1">
    <citation type="submission" date="2019-08" db="EMBL/GenBank/DDBJ databases">
        <authorList>
            <person name="Kucharzyk K."/>
            <person name="Murdoch R.W."/>
            <person name="Higgins S."/>
            <person name="Loffler F."/>
        </authorList>
    </citation>
    <scope>NUCLEOTIDE SEQUENCE</scope>
</reference>
<dbReference type="AlphaFoldDB" id="A0A645EK73"/>
<proteinExistence type="predicted"/>
<gene>
    <name evidence="2" type="ORF">SDC9_148921</name>
</gene>
<accession>A0A645EK73</accession>
<organism evidence="2">
    <name type="scientific">bioreactor metagenome</name>
    <dbReference type="NCBI Taxonomy" id="1076179"/>
    <lineage>
        <taxon>unclassified sequences</taxon>
        <taxon>metagenomes</taxon>
        <taxon>ecological metagenomes</taxon>
    </lineage>
</organism>
<protein>
    <submittedName>
        <fullName evidence="2">Uncharacterized protein</fullName>
    </submittedName>
</protein>
<feature type="region of interest" description="Disordered" evidence="1">
    <location>
        <begin position="25"/>
        <end position="55"/>
    </location>
</feature>
<sequence length="55" mass="6000">MKEAILHGVFMSDSVFSDVMAAYEENNDDNQHNQPRDDAVNCQGNGGGIAKESDQ</sequence>